<evidence type="ECO:0000313" key="4">
    <source>
        <dbReference type="EMBL" id="AWG20919.1"/>
    </source>
</evidence>
<dbReference type="Pfam" id="PF09394">
    <property type="entry name" value="Inhibitor_I42"/>
    <property type="match status" value="1"/>
</dbReference>
<dbReference type="PANTHER" id="PTHR36530:SF1">
    <property type="entry name" value="AMOEBIASIN-1"/>
    <property type="match status" value="1"/>
</dbReference>
<dbReference type="Gene3D" id="2.60.40.2020">
    <property type="match status" value="1"/>
</dbReference>
<dbReference type="OrthoDB" id="1365907at2"/>
<sequence>MKKAIFFILVVGLFSCTNNDESKIDEYVESNYYEVNKNETFDVPLISNATTGYSWKWVDNQTDKSVQLITNTYIPTKSGAEVIGGGGYEIWKFKAIKAGTYILKFEYCPSWDLNSSVETRNITIKIN</sequence>
<protein>
    <recommendedName>
        <fullName evidence="3">Proteinase inhibitor I42 chagasin domain-containing protein</fullName>
    </recommendedName>
</protein>
<evidence type="ECO:0000256" key="2">
    <source>
        <dbReference type="ARBA" id="ARBA00022704"/>
    </source>
</evidence>
<dbReference type="InterPro" id="IPR052781">
    <property type="entry name" value="Cys_protease_inhibitor_I42"/>
</dbReference>
<dbReference type="SUPFAM" id="SSF141066">
    <property type="entry name" value="ICP-like"/>
    <property type="match status" value="1"/>
</dbReference>
<evidence type="ECO:0000313" key="5">
    <source>
        <dbReference type="Proteomes" id="UP000244527"/>
    </source>
</evidence>
<name>A0A2S1LAZ3_9FLAO</name>
<keyword evidence="2" id="KW-0789">Thiol protease inhibitor</keyword>
<gene>
    <name evidence="4" type="ORF">FFWV33_04860</name>
</gene>
<dbReference type="InterPro" id="IPR036331">
    <property type="entry name" value="Chagasin-like_sf"/>
</dbReference>
<dbReference type="RefSeq" id="WP_108739873.1">
    <property type="nucleotide sequence ID" value="NZ_CP020918.1"/>
</dbReference>
<keyword evidence="1" id="KW-0646">Protease inhibitor</keyword>
<evidence type="ECO:0000256" key="1">
    <source>
        <dbReference type="ARBA" id="ARBA00022690"/>
    </source>
</evidence>
<proteinExistence type="predicted"/>
<dbReference type="PANTHER" id="PTHR36530">
    <property type="entry name" value="INHIBITOR OF CYSTEINE PEPTIDASE"/>
    <property type="match status" value="1"/>
</dbReference>
<keyword evidence="5" id="KW-1185">Reference proteome</keyword>
<dbReference type="PROSITE" id="PS51257">
    <property type="entry name" value="PROKAR_LIPOPROTEIN"/>
    <property type="match status" value="1"/>
</dbReference>
<dbReference type="EMBL" id="CP020918">
    <property type="protein sequence ID" value="AWG20919.1"/>
    <property type="molecule type" value="Genomic_DNA"/>
</dbReference>
<dbReference type="InterPro" id="IPR018990">
    <property type="entry name" value="Prot_inh_I42_chagasin"/>
</dbReference>
<dbReference type="AlphaFoldDB" id="A0A2S1LAZ3"/>
<accession>A0A2S1LAZ3</accession>
<dbReference type="GO" id="GO:0004869">
    <property type="term" value="F:cysteine-type endopeptidase inhibitor activity"/>
    <property type="evidence" value="ECO:0007669"/>
    <property type="project" value="UniProtKB-KW"/>
</dbReference>
<dbReference type="Proteomes" id="UP000244527">
    <property type="component" value="Chromosome"/>
</dbReference>
<feature type="domain" description="Proteinase inhibitor I42 chagasin" evidence="3">
    <location>
        <begin position="35"/>
        <end position="126"/>
    </location>
</feature>
<organism evidence="4 5">
    <name type="scientific">Flavobacterium faecale</name>
    <dbReference type="NCBI Taxonomy" id="1355330"/>
    <lineage>
        <taxon>Bacteria</taxon>
        <taxon>Pseudomonadati</taxon>
        <taxon>Bacteroidota</taxon>
        <taxon>Flavobacteriia</taxon>
        <taxon>Flavobacteriales</taxon>
        <taxon>Flavobacteriaceae</taxon>
        <taxon>Flavobacterium</taxon>
    </lineage>
</organism>
<reference evidence="4 5" key="1">
    <citation type="submission" date="2017-04" db="EMBL/GenBank/DDBJ databases">
        <title>Compelte genome sequence of WV33.</title>
        <authorList>
            <person name="Lee P.C."/>
        </authorList>
    </citation>
    <scope>NUCLEOTIDE SEQUENCE [LARGE SCALE GENOMIC DNA]</scope>
    <source>
        <strain evidence="4 5">WV33</strain>
    </source>
</reference>
<dbReference type="KEGG" id="ffa:FFWV33_04860"/>
<evidence type="ECO:0000259" key="3">
    <source>
        <dbReference type="Pfam" id="PF09394"/>
    </source>
</evidence>